<feature type="domain" description="Transcriptional regulator AbiEi antitoxin N-terminal" evidence="1">
    <location>
        <begin position="6"/>
        <end position="64"/>
    </location>
</feature>
<organism evidence="2 3">
    <name type="scientific">Paraburkholderia xenovorans (strain LB400)</name>
    <dbReference type="NCBI Taxonomy" id="266265"/>
    <lineage>
        <taxon>Bacteria</taxon>
        <taxon>Pseudomonadati</taxon>
        <taxon>Pseudomonadota</taxon>
        <taxon>Betaproteobacteria</taxon>
        <taxon>Burkholderiales</taxon>
        <taxon>Burkholderiaceae</taxon>
        <taxon>Paraburkholderia</taxon>
    </lineage>
</organism>
<dbReference type="InterPro" id="IPR033455">
    <property type="entry name" value="AbiEi_3_N"/>
</dbReference>
<sequence length="99" mass="11068">MLRGCGRGHPIDSALLREMGISNALAAYMVKAGWLRRLSQGVYLLTGDTPSRDGTITYLTRCVDKHAKLTRRAADWLDPTVESRWDDVDNARPLYGGFE</sequence>
<dbReference type="KEGG" id="bxe:Bxe_B0119"/>
<dbReference type="EMBL" id="CP000271">
    <property type="protein sequence ID" value="ABE35816.1"/>
    <property type="molecule type" value="Genomic_DNA"/>
</dbReference>
<dbReference type="RefSeq" id="WP_011493080.1">
    <property type="nucleotide sequence ID" value="NZ_CP008762.1"/>
</dbReference>
<evidence type="ECO:0000259" key="1">
    <source>
        <dbReference type="Pfam" id="PF17194"/>
    </source>
</evidence>
<reference evidence="2 3" key="1">
    <citation type="journal article" date="2006" name="Proc. Natl. Acad. Sci. U.S.A.">
        <title>Burkholderia xenovorans LB400 harbors a multi-replicon, 9.73-Mbp genome shaped for versatility.</title>
        <authorList>
            <person name="Chain P.S."/>
            <person name="Denef V.J."/>
            <person name="Konstantinidis K.T."/>
            <person name="Vergez L.M."/>
            <person name="Agullo L."/>
            <person name="Reyes V.L."/>
            <person name="Hauser L."/>
            <person name="Cordova M."/>
            <person name="Gomez L."/>
            <person name="Gonzalez M."/>
            <person name="Land M."/>
            <person name="Lao V."/>
            <person name="Larimer F."/>
            <person name="LiPuma J.J."/>
            <person name="Mahenthiralingam E."/>
            <person name="Malfatti S.A."/>
            <person name="Marx C.J."/>
            <person name="Parnell J.J."/>
            <person name="Ramette A."/>
            <person name="Richardson P."/>
            <person name="Seeger M."/>
            <person name="Smith D."/>
            <person name="Spilker T."/>
            <person name="Sul W.J."/>
            <person name="Tsoi T.V."/>
            <person name="Ulrich L.E."/>
            <person name="Zhulin I.B."/>
            <person name="Tiedje J.M."/>
        </authorList>
    </citation>
    <scope>NUCLEOTIDE SEQUENCE [LARGE SCALE GENOMIC DNA]</scope>
    <source>
        <strain evidence="2 3">LB400</strain>
    </source>
</reference>
<dbReference type="Proteomes" id="UP000001817">
    <property type="component" value="Chromosome 2"/>
</dbReference>
<evidence type="ECO:0000313" key="2">
    <source>
        <dbReference type="EMBL" id="ABE35816.1"/>
    </source>
</evidence>
<keyword evidence="3" id="KW-1185">Reference proteome</keyword>
<gene>
    <name evidence="2" type="ORF">Bxe_B0119</name>
</gene>
<proteinExistence type="predicted"/>
<accession>Q13JC3</accession>
<dbReference type="AlphaFoldDB" id="Q13JC3"/>
<protein>
    <recommendedName>
        <fullName evidence="1">Transcriptional regulator AbiEi antitoxin N-terminal domain-containing protein</fullName>
    </recommendedName>
</protein>
<dbReference type="Pfam" id="PF17194">
    <property type="entry name" value="AbiEi_3_N"/>
    <property type="match status" value="1"/>
</dbReference>
<evidence type="ECO:0000313" key="3">
    <source>
        <dbReference type="Proteomes" id="UP000001817"/>
    </source>
</evidence>
<name>Q13JC3_PARXL</name>